<dbReference type="AlphaFoldDB" id="A0A1F7WA36"/>
<gene>
    <name evidence="1" type="ORF">A2304_02785</name>
</gene>
<protein>
    <submittedName>
        <fullName evidence="1">Uncharacterized protein</fullName>
    </submittedName>
</protein>
<sequence length="351" mass="37288">MIVGLGLISYAAGLLPGVKFIKPNLRISVSSVSESGTASSVSANAFLVSTVTITNDGKRDVGDTFEFTFTPPGPSWLDYENLEWESGAVFAGHTGATSNPFYSDAAGYEYSCSVSSNVYTCRVGGVSAGKSRTFVFVGYAPGTALSCGTTKDVALAARVDTGKVIAEQNESDNFGSENIALVMEECMYPDLRVDISSTSESGAASSASANEFLVSTVTITNDSEWISDDFEFTFTPPGSSWLDYENLEWESGAVFAGHTGATSNPFYSDVVGYKYSCSVSSNVYTCRLDAMDVGEIRTFVFVGYAPGTALSCGTTKDVTMAARVDSGRSIQETDETNNYASESIILQMEEC</sequence>
<dbReference type="EMBL" id="MGFE01000011">
    <property type="protein sequence ID" value="OGL99047.1"/>
    <property type="molecule type" value="Genomic_DNA"/>
</dbReference>
<name>A0A1F7WA36_9BACT</name>
<comment type="caution">
    <text evidence="1">The sequence shown here is derived from an EMBL/GenBank/DDBJ whole genome shotgun (WGS) entry which is preliminary data.</text>
</comment>
<dbReference type="InterPro" id="IPR013783">
    <property type="entry name" value="Ig-like_fold"/>
</dbReference>
<reference evidence="1 2" key="1">
    <citation type="journal article" date="2016" name="Nat. Commun.">
        <title>Thousands of microbial genomes shed light on interconnected biogeochemical processes in an aquifer system.</title>
        <authorList>
            <person name="Anantharaman K."/>
            <person name="Brown C.T."/>
            <person name="Hug L.A."/>
            <person name="Sharon I."/>
            <person name="Castelle C.J."/>
            <person name="Probst A.J."/>
            <person name="Thomas B.C."/>
            <person name="Singh A."/>
            <person name="Wilkins M.J."/>
            <person name="Karaoz U."/>
            <person name="Brodie E.L."/>
            <person name="Williams K.H."/>
            <person name="Hubbard S.S."/>
            <person name="Banfield J.F."/>
        </authorList>
    </citation>
    <scope>NUCLEOTIDE SEQUENCE [LARGE SCALE GENOMIC DNA]</scope>
</reference>
<proteinExistence type="predicted"/>
<dbReference type="Proteomes" id="UP000176501">
    <property type="component" value="Unassembled WGS sequence"/>
</dbReference>
<evidence type="ECO:0000313" key="1">
    <source>
        <dbReference type="EMBL" id="OGL99047.1"/>
    </source>
</evidence>
<dbReference type="Gene3D" id="2.60.40.10">
    <property type="entry name" value="Immunoglobulins"/>
    <property type="match status" value="2"/>
</dbReference>
<accession>A0A1F7WA36</accession>
<evidence type="ECO:0000313" key="2">
    <source>
        <dbReference type="Proteomes" id="UP000176501"/>
    </source>
</evidence>
<organism evidence="1 2">
    <name type="scientific">Candidatus Uhrbacteria bacterium RIFOXYB2_FULL_57_15</name>
    <dbReference type="NCBI Taxonomy" id="1802422"/>
    <lineage>
        <taxon>Bacteria</taxon>
        <taxon>Candidatus Uhriibacteriota</taxon>
    </lineage>
</organism>